<name>A0A098S7D6_9BACT</name>
<comment type="caution">
    <text evidence="3">The sequence shown here is derived from an EMBL/GenBank/DDBJ whole genome shotgun (WGS) entry which is preliminary data.</text>
</comment>
<keyword evidence="4" id="KW-1185">Reference proteome</keyword>
<gene>
    <name evidence="3" type="ORF">IX84_13525</name>
</gene>
<reference evidence="3 4" key="1">
    <citation type="journal article" date="2014" name="Int. J. Syst. Evol. Microbiol.">
        <title>Phaeodactylibacter xiamenensis gen. nov., sp. nov., a member of the family Saprospiraceae isolated from the marine alga Phaeodactylum tricornutum.</title>
        <authorList>
            <person name="Chen Z.Jr."/>
            <person name="Lei X."/>
            <person name="Lai Q."/>
            <person name="Li Y."/>
            <person name="Zhang B."/>
            <person name="Zhang J."/>
            <person name="Zhang H."/>
            <person name="Yang L."/>
            <person name="Zheng W."/>
            <person name="Tian Y."/>
            <person name="Yu Z."/>
            <person name="Xu H.Jr."/>
            <person name="Zheng T."/>
        </authorList>
    </citation>
    <scope>NUCLEOTIDE SEQUENCE [LARGE SCALE GENOMIC DNA]</scope>
    <source>
        <strain evidence="3 4">KD52</strain>
    </source>
</reference>
<evidence type="ECO:0000259" key="2">
    <source>
        <dbReference type="Pfam" id="PF09917"/>
    </source>
</evidence>
<feature type="signal peptide" evidence="1">
    <location>
        <begin position="1"/>
        <end position="20"/>
    </location>
</feature>
<dbReference type="Pfam" id="PF09917">
    <property type="entry name" value="DUF2147"/>
    <property type="match status" value="1"/>
</dbReference>
<keyword evidence="1" id="KW-0732">Signal</keyword>
<accession>A0A098S7D6</accession>
<dbReference type="PANTHER" id="PTHR36919:SF3">
    <property type="entry name" value="BLL5882 PROTEIN"/>
    <property type="match status" value="1"/>
</dbReference>
<dbReference type="STRING" id="1524460.IX84_13525"/>
<organism evidence="3 4">
    <name type="scientific">Phaeodactylibacter xiamenensis</name>
    <dbReference type="NCBI Taxonomy" id="1524460"/>
    <lineage>
        <taxon>Bacteria</taxon>
        <taxon>Pseudomonadati</taxon>
        <taxon>Bacteroidota</taxon>
        <taxon>Saprospiria</taxon>
        <taxon>Saprospirales</taxon>
        <taxon>Haliscomenobacteraceae</taxon>
        <taxon>Phaeodactylibacter</taxon>
    </lineage>
</organism>
<dbReference type="PANTHER" id="PTHR36919">
    <property type="entry name" value="BLR1215 PROTEIN"/>
    <property type="match status" value="1"/>
</dbReference>
<dbReference type="InterPro" id="IPR019223">
    <property type="entry name" value="DUF2147"/>
</dbReference>
<evidence type="ECO:0000256" key="1">
    <source>
        <dbReference type="SAM" id="SignalP"/>
    </source>
</evidence>
<proteinExistence type="predicted"/>
<dbReference type="EMBL" id="JPOS01000034">
    <property type="protein sequence ID" value="KGE87568.1"/>
    <property type="molecule type" value="Genomic_DNA"/>
</dbReference>
<evidence type="ECO:0000313" key="4">
    <source>
        <dbReference type="Proteomes" id="UP000029736"/>
    </source>
</evidence>
<dbReference type="Proteomes" id="UP000029736">
    <property type="component" value="Unassembled WGS sequence"/>
</dbReference>
<dbReference type="OrthoDB" id="9814399at2"/>
<protein>
    <recommendedName>
        <fullName evidence="2">DUF2147 domain-containing protein</fullName>
    </recommendedName>
</protein>
<sequence length="143" mass="16276">MKQLLLLLFVTLAGVVSVQAQNTPTGIWKTVDDETGEAKSHVEIYQDGGEYHGKITKLLQYPQDQVCEACTGSRKGKKLVGMVIVNDLEPYKDYWKNGTIMDPETGNEYGCSVWFEEGKPDELKVRGKHWTGGYRTQTWYRVR</sequence>
<feature type="domain" description="DUF2147" evidence="2">
    <location>
        <begin position="26"/>
        <end position="141"/>
    </location>
</feature>
<dbReference type="AlphaFoldDB" id="A0A098S7D6"/>
<feature type="chain" id="PRO_5001947966" description="DUF2147 domain-containing protein" evidence="1">
    <location>
        <begin position="21"/>
        <end position="143"/>
    </location>
</feature>
<evidence type="ECO:0000313" key="3">
    <source>
        <dbReference type="EMBL" id="KGE87568.1"/>
    </source>
</evidence>
<dbReference type="Gene3D" id="2.40.128.520">
    <property type="match status" value="1"/>
</dbReference>